<dbReference type="EMBL" id="RPHB01000002">
    <property type="protein sequence ID" value="MBW3467049.1"/>
    <property type="molecule type" value="Genomic_DNA"/>
</dbReference>
<dbReference type="AlphaFoldDB" id="A0A951MB75"/>
<feature type="chain" id="PRO_5036739048" evidence="1">
    <location>
        <begin position="21"/>
        <end position="247"/>
    </location>
</feature>
<evidence type="ECO:0000313" key="2">
    <source>
        <dbReference type="EMBL" id="MBW3467049.1"/>
    </source>
</evidence>
<dbReference type="RefSeq" id="WP_219287258.1">
    <property type="nucleotide sequence ID" value="NZ_RPHB01000002.1"/>
</dbReference>
<gene>
    <name evidence="2" type="ORF">EGN73_04390</name>
</gene>
<organism evidence="2 3">
    <name type="scientific">Arthrospiribacter ruber</name>
    <dbReference type="NCBI Taxonomy" id="2487934"/>
    <lineage>
        <taxon>Bacteria</taxon>
        <taxon>Pseudomonadati</taxon>
        <taxon>Bacteroidota</taxon>
        <taxon>Cytophagia</taxon>
        <taxon>Cytophagales</taxon>
        <taxon>Cyclobacteriaceae</taxon>
        <taxon>Arthrospiribacter</taxon>
    </lineage>
</organism>
<name>A0A951MB75_9BACT</name>
<evidence type="ECO:0000256" key="1">
    <source>
        <dbReference type="SAM" id="SignalP"/>
    </source>
</evidence>
<accession>A0A951MB75</accession>
<comment type="caution">
    <text evidence="2">The sequence shown here is derived from an EMBL/GenBank/DDBJ whole genome shotgun (WGS) entry which is preliminary data.</text>
</comment>
<reference evidence="2 3" key="1">
    <citation type="journal article" date="2020" name="Syst. Appl. Microbiol.">
        <title>Arthrospiribacter ruber gen. nov., sp. nov., a novel bacterium isolated from Arthrospira cultures.</title>
        <authorList>
            <person name="Waleron M."/>
            <person name="Misztak A."/>
            <person name="Waleron M.M."/>
            <person name="Furmaniak M."/>
            <person name="Mrozik A."/>
            <person name="Waleron K."/>
        </authorList>
    </citation>
    <scope>NUCLEOTIDE SEQUENCE [LARGE SCALE GENOMIC DNA]</scope>
    <source>
        <strain evidence="2 3">DPMB0001</strain>
    </source>
</reference>
<dbReference type="Proteomes" id="UP000727490">
    <property type="component" value="Unassembled WGS sequence"/>
</dbReference>
<evidence type="ECO:0000313" key="3">
    <source>
        <dbReference type="Proteomes" id="UP000727490"/>
    </source>
</evidence>
<dbReference type="NCBIfam" id="TIGR01200">
    <property type="entry name" value="GLPGLI"/>
    <property type="match status" value="1"/>
</dbReference>
<sequence>MKKYILAVLACLLLSFISQQTEEAAIIYSTKVNMHKRIPEDRQEMKQMVPEYNITKNILLFNENESLYKSLPEEENPFDQTSGGNRIMVRTISPNETYLDRDKSMVTQLREFMGKKYLIKKEQNQIPWKLEQDTKEVQGFLCKSASFIDENEREIKAWYTEDIRVSLGPESYNGLPGLILEVAINDDDMVISAEKIDWRALKKNEIKVPKGGQEVSEEEYMAMIEEQMKSMGMQPQGSGGFRMIIRN</sequence>
<dbReference type="InterPro" id="IPR005901">
    <property type="entry name" value="GLPGLI"/>
</dbReference>
<dbReference type="Pfam" id="PF09697">
    <property type="entry name" value="Porph_ging"/>
    <property type="match status" value="1"/>
</dbReference>
<protein>
    <submittedName>
        <fullName evidence="2">GLPGLI family protein</fullName>
    </submittedName>
</protein>
<feature type="signal peptide" evidence="1">
    <location>
        <begin position="1"/>
        <end position="20"/>
    </location>
</feature>
<keyword evidence="3" id="KW-1185">Reference proteome</keyword>
<keyword evidence="1" id="KW-0732">Signal</keyword>
<proteinExistence type="predicted"/>